<accession>W6TLD6</accession>
<proteinExistence type="predicted"/>
<name>W6TLD6_9SPIR</name>
<comment type="caution">
    <text evidence="1">The sequence shown here is derived from an EMBL/GenBank/DDBJ whole genome shotgun (WGS) entry which is preliminary data.</text>
</comment>
<sequence>MKTFLKDLWVKSDNLFNIDLEKENELLVDKILENYK</sequence>
<organism evidence="1 2">
    <name type="scientific">Borrelia duttonii CR2A</name>
    <dbReference type="NCBI Taxonomy" id="1432657"/>
    <lineage>
        <taxon>Bacteria</taxon>
        <taxon>Pseudomonadati</taxon>
        <taxon>Spirochaetota</taxon>
        <taxon>Spirochaetia</taxon>
        <taxon>Spirochaetales</taxon>
        <taxon>Borreliaceae</taxon>
        <taxon>Borrelia</taxon>
    </lineage>
</organism>
<protein>
    <submittedName>
        <fullName evidence="1">Uncharacterized protein</fullName>
    </submittedName>
</protein>
<dbReference type="Proteomes" id="UP000019148">
    <property type="component" value="Unassembled WGS sequence"/>
</dbReference>
<dbReference type="AlphaFoldDB" id="W6TLD6"/>
<reference evidence="1 2" key="1">
    <citation type="submission" date="2013-12" db="EMBL/GenBank/DDBJ databases">
        <title>Comparative genomics of relapsing fever spirochetes.</title>
        <authorList>
            <person name="Schwan T.G."/>
            <person name="Raffel S.J."/>
            <person name="Porcella S.F."/>
        </authorList>
    </citation>
    <scope>NUCLEOTIDE SEQUENCE [LARGE SCALE GENOMIC DNA]</scope>
    <source>
        <strain evidence="1 2">CR2A</strain>
    </source>
</reference>
<dbReference type="EMBL" id="AZIT01000001">
    <property type="protein sequence ID" value="ETZ18084.1"/>
    <property type="molecule type" value="Genomic_DNA"/>
</dbReference>
<evidence type="ECO:0000313" key="2">
    <source>
        <dbReference type="Proteomes" id="UP000019148"/>
    </source>
</evidence>
<gene>
    <name evidence="1" type="ORF">BDCR2A_00057</name>
</gene>
<evidence type="ECO:0000313" key="1">
    <source>
        <dbReference type="EMBL" id="ETZ18084.1"/>
    </source>
</evidence>